<dbReference type="EMBL" id="JAKJXP020000007">
    <property type="protein sequence ID" value="KAK7756341.1"/>
    <property type="molecule type" value="Genomic_DNA"/>
</dbReference>
<dbReference type="Gene3D" id="3.20.20.60">
    <property type="entry name" value="Phosphoenolpyruvate-binding domains"/>
    <property type="match status" value="1"/>
</dbReference>
<feature type="domain" description="HpcH/HpaI aldolase/citrate lyase" evidence="4">
    <location>
        <begin position="19"/>
        <end position="115"/>
    </location>
</feature>
<protein>
    <recommendedName>
        <fullName evidence="4">HpcH/HpaI aldolase/citrate lyase domain-containing protein</fullName>
    </recommendedName>
</protein>
<dbReference type="GO" id="GO:0046872">
    <property type="term" value="F:metal ion binding"/>
    <property type="evidence" value="ECO:0007669"/>
    <property type="project" value="UniProtKB-KW"/>
</dbReference>
<dbReference type="InterPro" id="IPR050251">
    <property type="entry name" value="HpcH-HpaI_aldolase"/>
</dbReference>
<dbReference type="InterPro" id="IPR040442">
    <property type="entry name" value="Pyrv_kinase-like_dom_sf"/>
</dbReference>
<dbReference type="PANTHER" id="PTHR30502:SF0">
    <property type="entry name" value="PHOSPHOENOLPYRUVATE CARBOXYLASE FAMILY PROTEIN"/>
    <property type="match status" value="1"/>
</dbReference>
<evidence type="ECO:0000313" key="5">
    <source>
        <dbReference type="EMBL" id="KAK7756341.1"/>
    </source>
</evidence>
<evidence type="ECO:0000313" key="6">
    <source>
        <dbReference type="Proteomes" id="UP001320420"/>
    </source>
</evidence>
<dbReference type="PANTHER" id="PTHR30502">
    <property type="entry name" value="2-KETO-3-DEOXY-L-RHAMNONATE ALDOLASE"/>
    <property type="match status" value="1"/>
</dbReference>
<dbReference type="GO" id="GO:0016832">
    <property type="term" value="F:aldehyde-lyase activity"/>
    <property type="evidence" value="ECO:0007669"/>
    <property type="project" value="TreeGrafter"/>
</dbReference>
<organism evidence="5 6">
    <name type="scientific">Diatrype stigma</name>
    <dbReference type="NCBI Taxonomy" id="117547"/>
    <lineage>
        <taxon>Eukaryota</taxon>
        <taxon>Fungi</taxon>
        <taxon>Dikarya</taxon>
        <taxon>Ascomycota</taxon>
        <taxon>Pezizomycotina</taxon>
        <taxon>Sordariomycetes</taxon>
        <taxon>Xylariomycetidae</taxon>
        <taxon>Xylariales</taxon>
        <taxon>Diatrypaceae</taxon>
        <taxon>Diatrype</taxon>
    </lineage>
</organism>
<dbReference type="GO" id="GO:0005737">
    <property type="term" value="C:cytoplasm"/>
    <property type="evidence" value="ECO:0007669"/>
    <property type="project" value="TreeGrafter"/>
</dbReference>
<accession>A0AAN9UYP3</accession>
<keyword evidence="2" id="KW-0479">Metal-binding</keyword>
<dbReference type="Pfam" id="PF03328">
    <property type="entry name" value="HpcH_HpaI"/>
    <property type="match status" value="1"/>
</dbReference>
<sequence length="144" mass="15080">MFAAHSLSGVQGQEYDSGADQSLLVSVQIESRSGVENVEEIAKVDGLDALLIGPFDLAKQMNVPRQGEEHEAAIQRILKAAKSAGKTAAIFCTDGDDARMRAEQGFDMVSVITDVSVLGAGMARELEAAKGKGVAGAREPGKGY</sequence>
<dbReference type="InterPro" id="IPR005000">
    <property type="entry name" value="Aldolase/citrate-lyase_domain"/>
</dbReference>
<comment type="similarity">
    <text evidence="1">Belongs to the HpcH/HpaI aldolase family.</text>
</comment>
<dbReference type="Proteomes" id="UP001320420">
    <property type="component" value="Unassembled WGS sequence"/>
</dbReference>
<name>A0AAN9UYP3_9PEZI</name>
<keyword evidence="3" id="KW-0456">Lyase</keyword>
<evidence type="ECO:0000256" key="2">
    <source>
        <dbReference type="ARBA" id="ARBA00022723"/>
    </source>
</evidence>
<reference evidence="5 6" key="1">
    <citation type="submission" date="2024-02" db="EMBL/GenBank/DDBJ databases">
        <title>De novo assembly and annotation of 12 fungi associated with fruit tree decline syndrome in Ontario, Canada.</title>
        <authorList>
            <person name="Sulman M."/>
            <person name="Ellouze W."/>
            <person name="Ilyukhin E."/>
        </authorList>
    </citation>
    <scope>NUCLEOTIDE SEQUENCE [LARGE SCALE GENOMIC DNA]</scope>
    <source>
        <strain evidence="5 6">M11/M66-122</strain>
    </source>
</reference>
<dbReference type="AlphaFoldDB" id="A0AAN9UYP3"/>
<dbReference type="SUPFAM" id="SSF51621">
    <property type="entry name" value="Phosphoenolpyruvate/pyruvate domain"/>
    <property type="match status" value="1"/>
</dbReference>
<keyword evidence="6" id="KW-1185">Reference proteome</keyword>
<evidence type="ECO:0000259" key="4">
    <source>
        <dbReference type="Pfam" id="PF03328"/>
    </source>
</evidence>
<gene>
    <name evidence="5" type="ORF">SLS62_001567</name>
</gene>
<comment type="caution">
    <text evidence="5">The sequence shown here is derived from an EMBL/GenBank/DDBJ whole genome shotgun (WGS) entry which is preliminary data.</text>
</comment>
<proteinExistence type="inferred from homology"/>
<dbReference type="InterPro" id="IPR015813">
    <property type="entry name" value="Pyrv/PenolPyrv_kinase-like_dom"/>
</dbReference>
<evidence type="ECO:0000256" key="3">
    <source>
        <dbReference type="ARBA" id="ARBA00023239"/>
    </source>
</evidence>
<evidence type="ECO:0000256" key="1">
    <source>
        <dbReference type="ARBA" id="ARBA00005568"/>
    </source>
</evidence>